<protein>
    <submittedName>
        <fullName evidence="1">Uncharacterized protein</fullName>
    </submittedName>
</protein>
<dbReference type="RefSeq" id="WP_263052054.1">
    <property type="nucleotide sequence ID" value="NZ_CP106735.1"/>
</dbReference>
<evidence type="ECO:0000313" key="1">
    <source>
        <dbReference type="EMBL" id="UXX80324.1"/>
    </source>
</evidence>
<dbReference type="Proteomes" id="UP001062165">
    <property type="component" value="Chromosome"/>
</dbReference>
<gene>
    <name evidence="1" type="ORF">N7E81_04325</name>
</gene>
<sequence>MQEHPTDVRTSGDLTTIMGNVRLFGTMPNGQMLNLPQEDSFTDIEQLSFESMEGTNFVSENSQSINVDISDVPTGSGYIRISSGGETLRIDFRMVYCTTYRELRMLNPSIDFDPGRDDNEVYICYELRNYNSTNLELSIGNVLTIEIFNDGNLLYGYLSLVDTEESYVLGGNYKKEGGAVNSSGYFYTDNSLKYELHIECGS</sequence>
<accession>A0ABY6D2E1</accession>
<keyword evidence="2" id="KW-1185">Reference proteome</keyword>
<dbReference type="EMBL" id="CP106735">
    <property type="protein sequence ID" value="UXX80324.1"/>
    <property type="molecule type" value="Genomic_DNA"/>
</dbReference>
<proteinExistence type="predicted"/>
<name>A0ABY6D2E1_9BACT</name>
<reference evidence="1" key="1">
    <citation type="submission" date="2022-10" db="EMBL/GenBank/DDBJ databases">
        <title>Comparative genomics and taxonomic characterization of three novel marine species of genus Reichenbachiella exhibiting antioxidant and polysaccharide degradation activities.</title>
        <authorList>
            <person name="Muhammad N."/>
            <person name="Lee Y.-J."/>
            <person name="Ko J."/>
            <person name="Kim S.-G."/>
        </authorList>
    </citation>
    <scope>NUCLEOTIDE SEQUENCE</scope>
    <source>
        <strain evidence="1">Wsw4-B4</strain>
    </source>
</reference>
<organism evidence="1 2">
    <name type="scientific">Reichenbachiella carrageenanivorans</name>
    <dbReference type="NCBI Taxonomy" id="2979869"/>
    <lineage>
        <taxon>Bacteria</taxon>
        <taxon>Pseudomonadati</taxon>
        <taxon>Bacteroidota</taxon>
        <taxon>Cytophagia</taxon>
        <taxon>Cytophagales</taxon>
        <taxon>Reichenbachiellaceae</taxon>
        <taxon>Reichenbachiella</taxon>
    </lineage>
</organism>
<evidence type="ECO:0000313" key="2">
    <source>
        <dbReference type="Proteomes" id="UP001062165"/>
    </source>
</evidence>